<feature type="transmembrane region" description="Helical" evidence="1">
    <location>
        <begin position="93"/>
        <end position="114"/>
    </location>
</feature>
<organism evidence="2 3">
    <name type="scientific">Marinilactibacillus psychrotolerans 42ea</name>
    <dbReference type="NCBI Taxonomy" id="1255609"/>
    <lineage>
        <taxon>Bacteria</taxon>
        <taxon>Bacillati</taxon>
        <taxon>Bacillota</taxon>
        <taxon>Bacilli</taxon>
        <taxon>Lactobacillales</taxon>
        <taxon>Carnobacteriaceae</taxon>
        <taxon>Marinilactibacillus</taxon>
    </lineage>
</organism>
<feature type="transmembrane region" description="Helical" evidence="1">
    <location>
        <begin position="391"/>
        <end position="414"/>
    </location>
</feature>
<evidence type="ECO:0000313" key="2">
    <source>
        <dbReference type="EMBL" id="SJN44850.1"/>
    </source>
</evidence>
<feature type="transmembrane region" description="Helical" evidence="1">
    <location>
        <begin position="52"/>
        <end position="72"/>
    </location>
</feature>
<dbReference type="EMBL" id="FUKW01000153">
    <property type="protein sequence ID" value="SJN44850.1"/>
    <property type="molecule type" value="Genomic_DNA"/>
</dbReference>
<feature type="transmembrane region" description="Helical" evidence="1">
    <location>
        <begin position="12"/>
        <end position="32"/>
    </location>
</feature>
<keyword evidence="1" id="KW-0472">Membrane</keyword>
<feature type="transmembrane region" description="Helical" evidence="1">
    <location>
        <begin position="232"/>
        <end position="251"/>
    </location>
</feature>
<reference evidence="2 3" key="1">
    <citation type="submission" date="2017-02" db="EMBL/GenBank/DDBJ databases">
        <authorList>
            <person name="Peterson S.W."/>
        </authorList>
    </citation>
    <scope>NUCLEOTIDE SEQUENCE [LARGE SCALE GENOMIC DNA]</scope>
    <source>
        <strain evidence="2 3">42ea</strain>
    </source>
</reference>
<feature type="transmembrane region" description="Helical" evidence="1">
    <location>
        <begin position="313"/>
        <end position="333"/>
    </location>
</feature>
<feature type="transmembrane region" description="Helical" evidence="1">
    <location>
        <begin position="421"/>
        <end position="439"/>
    </location>
</feature>
<feature type="transmembrane region" description="Helical" evidence="1">
    <location>
        <begin position="151"/>
        <end position="171"/>
    </location>
</feature>
<name>A0A1R4KKI0_9LACT</name>
<keyword evidence="1" id="KW-1133">Transmembrane helix</keyword>
<accession>A0A1R4KKI0</accession>
<dbReference type="Proteomes" id="UP000195611">
    <property type="component" value="Unassembled WGS sequence"/>
</dbReference>
<feature type="transmembrane region" description="Helical" evidence="1">
    <location>
        <begin position="271"/>
        <end position="288"/>
    </location>
</feature>
<dbReference type="AlphaFoldDB" id="A0A1R4KKI0"/>
<keyword evidence="1" id="KW-0812">Transmembrane</keyword>
<feature type="transmembrane region" description="Helical" evidence="1">
    <location>
        <begin position="459"/>
        <end position="478"/>
    </location>
</feature>
<feature type="transmembrane region" description="Helical" evidence="1">
    <location>
        <begin position="354"/>
        <end position="379"/>
    </location>
</feature>
<sequence>MIRYFFDIYIQKLYNFRFISIILILNFYFSLFTLNEFNLSPEKWTFIQINDFFFICNLLIPLYFIVIFPIFLSDKEYTLIRTVTKRRYLMAKAINVFIVNSILVFSIYALLYWLSNFNLALSDYDVILPDNLSQSLNNISNSFSSYSTATIVNLGYTFLSITVLTIVLSIFNLKFGKFLTYLLFMLIYILAVLGYRSPQLFSIGEYDLFNIYTYFSTDLLYATTSKVTLVEYMFVHIGILFFLLLFFSFYFSRNKIKKKKILRKILISKKIIVGTCFFILCYVTSLFLKSNSDSWIKSFTDLYGYGYFYPPRLIYLLLYFLYVPYVLASRFNSESNRVDSLKIRFHSNKNWNNLLYKTAFNFATIYIGITVITIFILGLITNQVQYISHDIILNISLVFLEIFFVTMTFTSLYINSNSVHISFLFCLLGYCLLTLPLKIMKWSPFGVSSDSRVTQTGYITPIIILIIIMIFEYFYTLLKFRLSKERK</sequence>
<evidence type="ECO:0000256" key="1">
    <source>
        <dbReference type="SAM" id="Phobius"/>
    </source>
</evidence>
<feature type="transmembrane region" description="Helical" evidence="1">
    <location>
        <begin position="178"/>
        <end position="195"/>
    </location>
</feature>
<protein>
    <submittedName>
        <fullName evidence="2">Uncharacterized protein</fullName>
    </submittedName>
</protein>
<gene>
    <name evidence="2" type="ORF">FM115_10825</name>
</gene>
<evidence type="ECO:0000313" key="3">
    <source>
        <dbReference type="Proteomes" id="UP000195611"/>
    </source>
</evidence>
<proteinExistence type="predicted"/>